<dbReference type="GO" id="GO:0008652">
    <property type="term" value="P:amino acid biosynthetic process"/>
    <property type="evidence" value="ECO:0007669"/>
    <property type="project" value="UniProtKB-KW"/>
</dbReference>
<keyword evidence="6" id="KW-0288">FMN</keyword>
<evidence type="ECO:0000313" key="11">
    <source>
        <dbReference type="EMBL" id="AIE59895.1"/>
    </source>
</evidence>
<dbReference type="GO" id="GO:0009423">
    <property type="term" value="P:chorismate biosynthetic process"/>
    <property type="evidence" value="ECO:0007669"/>
    <property type="project" value="TreeGrafter"/>
</dbReference>
<keyword evidence="8" id="KW-0521">NADP</keyword>
<dbReference type="PANTHER" id="PTHR21085:SF0">
    <property type="entry name" value="CHORISMATE SYNTHASE"/>
    <property type="match status" value="1"/>
</dbReference>
<comment type="similarity">
    <text evidence="2">Belongs to the chorismate synthase family.</text>
</comment>
<protein>
    <recommendedName>
        <fullName evidence="3">chorismate synthase</fullName>
        <ecNumber evidence="3">4.2.3.5</ecNumber>
    </recommendedName>
</protein>
<keyword evidence="5" id="KW-0285">Flavoprotein</keyword>
<evidence type="ECO:0000313" key="12">
    <source>
        <dbReference type="Proteomes" id="UP000027602"/>
    </source>
</evidence>
<dbReference type="EC" id="4.2.3.5" evidence="3"/>
<keyword evidence="7" id="KW-0274">FAD</keyword>
<dbReference type="Pfam" id="PF01264">
    <property type="entry name" value="Chorismate_synt"/>
    <property type="match status" value="1"/>
</dbReference>
<dbReference type="STRING" id="796606.BMMGA3_07425"/>
<organism evidence="11 12">
    <name type="scientific">Bacillus methanolicus (strain MGA3 / ATCC 53907)</name>
    <dbReference type="NCBI Taxonomy" id="796606"/>
    <lineage>
        <taxon>Bacteria</taxon>
        <taxon>Bacillati</taxon>
        <taxon>Bacillota</taxon>
        <taxon>Bacilli</taxon>
        <taxon>Bacillales</taxon>
        <taxon>Bacillaceae</taxon>
        <taxon>Bacillus</taxon>
    </lineage>
</organism>
<keyword evidence="12" id="KW-1185">Reference proteome</keyword>
<evidence type="ECO:0000256" key="1">
    <source>
        <dbReference type="ARBA" id="ARBA00005044"/>
    </source>
</evidence>
<evidence type="ECO:0000256" key="5">
    <source>
        <dbReference type="ARBA" id="ARBA00022630"/>
    </source>
</evidence>
<evidence type="ECO:0000256" key="6">
    <source>
        <dbReference type="ARBA" id="ARBA00022643"/>
    </source>
</evidence>
<comment type="pathway">
    <text evidence="1">Metabolic intermediate biosynthesis; chorismate biosynthesis; chorismate from D-erythrose 4-phosphate and phosphoenolpyruvate: step 7/7.</text>
</comment>
<sequence>MTKKIEQLAAVGDSCGGIVECRIHGIIPGIGETVFDKLDAELVKAMLSIGAVKGIEFGSGFSAASMLGSEHNDEHELRWFFV</sequence>
<dbReference type="GO" id="GO:0009073">
    <property type="term" value="P:aromatic amino acid family biosynthetic process"/>
    <property type="evidence" value="ECO:0007669"/>
    <property type="project" value="UniProtKB-KW"/>
</dbReference>
<dbReference type="SUPFAM" id="SSF103263">
    <property type="entry name" value="Chorismate synthase, AroC"/>
    <property type="match status" value="1"/>
</dbReference>
<proteinExistence type="inferred from homology"/>
<evidence type="ECO:0000256" key="4">
    <source>
        <dbReference type="ARBA" id="ARBA00022605"/>
    </source>
</evidence>
<dbReference type="InterPro" id="IPR035904">
    <property type="entry name" value="Chorismate_synth_AroC_sf"/>
</dbReference>
<dbReference type="GO" id="GO:0004107">
    <property type="term" value="F:chorismate synthase activity"/>
    <property type="evidence" value="ECO:0007669"/>
    <property type="project" value="UniProtKB-EC"/>
</dbReference>
<accession>A0A068LQN2</accession>
<dbReference type="EMBL" id="CP007739">
    <property type="protein sequence ID" value="AIE59895.1"/>
    <property type="molecule type" value="Genomic_DNA"/>
</dbReference>
<dbReference type="Gene3D" id="3.60.150.10">
    <property type="entry name" value="Chorismate synthase AroC"/>
    <property type="match status" value="1"/>
</dbReference>
<evidence type="ECO:0000256" key="2">
    <source>
        <dbReference type="ARBA" id="ARBA00008014"/>
    </source>
</evidence>
<reference evidence="11 12" key="1">
    <citation type="journal article" date="2015" name="BMC Genomics">
        <title>Transcriptome analysis of thermophilic methylotrophic Bacillus methanolicus MGA3 using RNA-sequencing provides detailed insights into its previously uncharted transcriptional landscape.</title>
        <authorList>
            <person name="Irla M."/>
            <person name="Neshat A."/>
            <person name="Brautaset T."/>
            <person name="Ruckert C."/>
            <person name="Kalinowski J."/>
            <person name="Wendisch V.F."/>
        </authorList>
    </citation>
    <scope>NUCLEOTIDE SEQUENCE [LARGE SCALE GENOMIC DNA]</scope>
    <source>
        <strain evidence="12">MGA3 / ATCC 53907</strain>
    </source>
</reference>
<evidence type="ECO:0000256" key="9">
    <source>
        <dbReference type="ARBA" id="ARBA00023141"/>
    </source>
</evidence>
<dbReference type="eggNOG" id="COG0082">
    <property type="taxonomic scope" value="Bacteria"/>
</dbReference>
<evidence type="ECO:0000256" key="3">
    <source>
        <dbReference type="ARBA" id="ARBA00013036"/>
    </source>
</evidence>
<dbReference type="InterPro" id="IPR000453">
    <property type="entry name" value="Chorismate_synth"/>
</dbReference>
<dbReference type="HOGENOM" id="CLU_2551269_0_0_9"/>
<keyword evidence="10" id="KW-0456">Lyase</keyword>
<name>A0A068LQN2_BACMM</name>
<dbReference type="GO" id="GO:0010181">
    <property type="term" value="F:FMN binding"/>
    <property type="evidence" value="ECO:0007669"/>
    <property type="project" value="TreeGrafter"/>
</dbReference>
<dbReference type="Proteomes" id="UP000027602">
    <property type="component" value="Chromosome"/>
</dbReference>
<evidence type="ECO:0000256" key="8">
    <source>
        <dbReference type="ARBA" id="ARBA00022857"/>
    </source>
</evidence>
<dbReference type="PANTHER" id="PTHR21085">
    <property type="entry name" value="CHORISMATE SYNTHASE"/>
    <property type="match status" value="1"/>
</dbReference>
<gene>
    <name evidence="11" type="ORF">BMMGA3_07425</name>
</gene>
<keyword evidence="4" id="KW-0028">Amino-acid biosynthesis</keyword>
<evidence type="ECO:0000256" key="10">
    <source>
        <dbReference type="ARBA" id="ARBA00023239"/>
    </source>
</evidence>
<dbReference type="KEGG" id="bmet:BMMGA3_07425"/>
<dbReference type="AlphaFoldDB" id="A0A068LQN2"/>
<evidence type="ECO:0000256" key="7">
    <source>
        <dbReference type="ARBA" id="ARBA00022827"/>
    </source>
</evidence>
<keyword evidence="9" id="KW-0057">Aromatic amino acid biosynthesis</keyword>
<dbReference type="GO" id="GO:0005829">
    <property type="term" value="C:cytosol"/>
    <property type="evidence" value="ECO:0007669"/>
    <property type="project" value="TreeGrafter"/>
</dbReference>